<keyword evidence="2" id="KW-0732">Signal</keyword>
<dbReference type="EMBL" id="BAABFO010000034">
    <property type="protein sequence ID" value="GAA4342618.1"/>
    <property type="molecule type" value="Genomic_DNA"/>
</dbReference>
<dbReference type="Proteomes" id="UP001501671">
    <property type="component" value="Unassembled WGS sequence"/>
</dbReference>
<evidence type="ECO:0000313" key="3">
    <source>
        <dbReference type="EMBL" id="GAA4342618.1"/>
    </source>
</evidence>
<dbReference type="Pfam" id="PF04185">
    <property type="entry name" value="Phosphoesterase"/>
    <property type="match status" value="1"/>
</dbReference>
<dbReference type="PANTHER" id="PTHR31956:SF1">
    <property type="entry name" value="NON-SPECIFIC PHOSPHOLIPASE C1"/>
    <property type="match status" value="1"/>
</dbReference>
<dbReference type="PROSITE" id="PS51257">
    <property type="entry name" value="PROKAR_LIPOPROTEIN"/>
    <property type="match status" value="1"/>
</dbReference>
<evidence type="ECO:0000256" key="1">
    <source>
        <dbReference type="ARBA" id="ARBA00022801"/>
    </source>
</evidence>
<dbReference type="InterPro" id="IPR017850">
    <property type="entry name" value="Alkaline_phosphatase_core_sf"/>
</dbReference>
<comment type="caution">
    <text evidence="3">The sequence shown here is derived from an EMBL/GenBank/DDBJ whole genome shotgun (WGS) entry which is preliminary data.</text>
</comment>
<feature type="signal peptide" evidence="2">
    <location>
        <begin position="1"/>
        <end position="22"/>
    </location>
</feature>
<dbReference type="SUPFAM" id="SSF53649">
    <property type="entry name" value="Alkaline phosphatase-like"/>
    <property type="match status" value="1"/>
</dbReference>
<organism evidence="3 4">
    <name type="scientific">Pigmentiphaga soli</name>
    <dbReference type="NCBI Taxonomy" id="1007095"/>
    <lineage>
        <taxon>Bacteria</taxon>
        <taxon>Pseudomonadati</taxon>
        <taxon>Pseudomonadota</taxon>
        <taxon>Betaproteobacteria</taxon>
        <taxon>Burkholderiales</taxon>
        <taxon>Alcaligenaceae</taxon>
        <taxon>Pigmentiphaga</taxon>
    </lineage>
</organism>
<name>A0ABP8HQB6_9BURK</name>
<feature type="chain" id="PRO_5046217996" evidence="2">
    <location>
        <begin position="23"/>
        <end position="592"/>
    </location>
</feature>
<dbReference type="PANTHER" id="PTHR31956">
    <property type="entry name" value="NON-SPECIFIC PHOSPHOLIPASE C4-RELATED"/>
    <property type="match status" value="1"/>
</dbReference>
<evidence type="ECO:0000313" key="4">
    <source>
        <dbReference type="Proteomes" id="UP001501671"/>
    </source>
</evidence>
<dbReference type="InterPro" id="IPR007312">
    <property type="entry name" value="Phosphoesterase"/>
</dbReference>
<dbReference type="InterPro" id="IPR017768">
    <property type="entry name" value="AcpA"/>
</dbReference>
<proteinExistence type="predicted"/>
<evidence type="ECO:0000256" key="2">
    <source>
        <dbReference type="SAM" id="SignalP"/>
    </source>
</evidence>
<accession>A0ABP8HQB6</accession>
<keyword evidence="1" id="KW-0378">Hydrolase</keyword>
<dbReference type="Gene3D" id="3.40.720.10">
    <property type="entry name" value="Alkaline Phosphatase, subunit A"/>
    <property type="match status" value="2"/>
</dbReference>
<gene>
    <name evidence="3" type="ORF">GCM10023144_44800</name>
</gene>
<dbReference type="CDD" id="cd16013">
    <property type="entry name" value="AcpA"/>
    <property type="match status" value="1"/>
</dbReference>
<keyword evidence="4" id="KW-1185">Reference proteome</keyword>
<sequence>MKSKFKKAWLVMAIAMAGGLFGCGNDDDSTASAPPPQQDQTAAAVNDIQNVVVIFAENRSFDNLYSDFPGVASPLAKAAYPAQVNRDGTTQLTSLPKIWGGLTSATDADPTVSGASPIPQFDTGVPMVTAAETEGMPNAPFAINEVYQGVGLTAVNHDLWHNFYQNQMQIDGGKNDMFAAWADDAGGLVMGHFSGDAQSLPLWKVAQKYTLADNFFMGAFGGSFLNHQFLIAAAAPVDKLDTDARKALVAHLTDGDTGYHLKVKAADPTTLPTPMDAMTISANTIFENAGTITPDGYDINTMQPPYQPSGNKPATGATGNALLLADPGNAKTVSPQTGPTIGDYLSQKNVEWAWYSGGWDYALARDTDPTGWKGGDPYGVAYSDNGTPYPNFQTHHQPFNYFKRFDPTTQAGQAERVEHLKDAGVQGEKFVSDIDRGQLPPVAFYKPVGYLNEHNGYANVKLGDDHIADIISHLEKSPQWAHMLVIVTYDENGGLWDHVAPPKGDRFGPGSRIPAIIVGPTVRKGCVDHTMYDTTSILRFITRRWDLDTLPGLQTRIDALAKNNDGVSQGDLSNVLAPAQVDSKLMTCGATS</sequence>
<reference evidence="4" key="1">
    <citation type="journal article" date="2019" name="Int. J. Syst. Evol. Microbiol.">
        <title>The Global Catalogue of Microorganisms (GCM) 10K type strain sequencing project: providing services to taxonomists for standard genome sequencing and annotation.</title>
        <authorList>
            <consortium name="The Broad Institute Genomics Platform"/>
            <consortium name="The Broad Institute Genome Sequencing Center for Infectious Disease"/>
            <person name="Wu L."/>
            <person name="Ma J."/>
        </authorList>
    </citation>
    <scope>NUCLEOTIDE SEQUENCE [LARGE SCALE GENOMIC DNA]</scope>
    <source>
        <strain evidence="4">JCM 17666</strain>
    </source>
</reference>
<protein>
    <submittedName>
        <fullName evidence="3">Acid phosphatase</fullName>
    </submittedName>
</protein>
<dbReference type="NCBIfam" id="TIGR03397">
    <property type="entry name" value="acid_phos_Burk"/>
    <property type="match status" value="1"/>
</dbReference>